<dbReference type="InterPro" id="IPR045584">
    <property type="entry name" value="Pilin-like"/>
</dbReference>
<feature type="transmembrane region" description="Helical" evidence="2">
    <location>
        <begin position="14"/>
        <end position="32"/>
    </location>
</feature>
<dbReference type="SUPFAM" id="SSF54523">
    <property type="entry name" value="Pili subunits"/>
    <property type="match status" value="1"/>
</dbReference>
<dbReference type="Proteomes" id="UP000288794">
    <property type="component" value="Unassembled WGS sequence"/>
</dbReference>
<dbReference type="GO" id="GO:0016020">
    <property type="term" value="C:membrane"/>
    <property type="evidence" value="ECO:0007669"/>
    <property type="project" value="UniProtKB-SubCell"/>
</dbReference>
<evidence type="ECO:0000256" key="1">
    <source>
        <dbReference type="ARBA" id="ARBA00004167"/>
    </source>
</evidence>
<reference evidence="3 4" key="1">
    <citation type="submission" date="2014-04" db="EMBL/GenBank/DDBJ databases">
        <title>Draft genome sequence of Pantoea beijingensis strain LMG 27579, an emerging pathogen to Pleurotus eryngii with potential industrial application.</title>
        <authorList>
            <person name="Xu F."/>
            <person name="Liu Y."/>
            <person name="Wang S."/>
            <person name="Yin Y."/>
            <person name="Ma Y."/>
            <person name="Zhao S."/>
            <person name="Rong C."/>
        </authorList>
    </citation>
    <scope>NUCLEOTIDE SEQUENCE [LARGE SCALE GENOMIC DNA]</scope>
    <source>
        <strain evidence="3 4">LMG 27579</strain>
    </source>
</reference>
<dbReference type="Pfam" id="PF07963">
    <property type="entry name" value="N_methyl"/>
    <property type="match status" value="1"/>
</dbReference>
<proteinExistence type="predicted"/>
<name>A0A443ICX5_9GAMM</name>
<keyword evidence="2" id="KW-0812">Transmembrane</keyword>
<evidence type="ECO:0000256" key="2">
    <source>
        <dbReference type="SAM" id="Phobius"/>
    </source>
</evidence>
<evidence type="ECO:0000313" key="4">
    <source>
        <dbReference type="Proteomes" id="UP000288794"/>
    </source>
</evidence>
<dbReference type="EMBL" id="JMEE01000034">
    <property type="protein sequence ID" value="RWR01740.1"/>
    <property type="molecule type" value="Genomic_DNA"/>
</dbReference>
<accession>A0A443ICX5</accession>
<evidence type="ECO:0000313" key="3">
    <source>
        <dbReference type="EMBL" id="RWR01740.1"/>
    </source>
</evidence>
<dbReference type="AlphaFoldDB" id="A0A443ICX5"/>
<gene>
    <name evidence="3" type="ORF">ED28_12000</name>
</gene>
<dbReference type="RefSeq" id="WP_128178236.1">
    <property type="nucleotide sequence ID" value="NZ_CP071409.1"/>
</dbReference>
<dbReference type="NCBIfam" id="NF007800">
    <property type="entry name" value="PRK10506.1"/>
    <property type="match status" value="1"/>
</dbReference>
<protein>
    <submittedName>
        <fullName evidence="3">Potassium ABC transporter ATPase</fullName>
    </submittedName>
</protein>
<dbReference type="InterPro" id="IPR012902">
    <property type="entry name" value="N_methyl_site"/>
</dbReference>
<comment type="subcellular location">
    <subcellularLocation>
        <location evidence="1">Membrane</location>
        <topology evidence="1">Single-pass membrane protein</topology>
    </subcellularLocation>
</comment>
<keyword evidence="4" id="KW-1185">Reference proteome</keyword>
<dbReference type="NCBIfam" id="TIGR02532">
    <property type="entry name" value="IV_pilin_GFxxxE"/>
    <property type="match status" value="1"/>
</dbReference>
<keyword evidence="2" id="KW-0472">Membrane</keyword>
<sequence>MKCKASQGFTLPEILITLAIVGILSQSAFYSWHQWQQQRRLAETSLHIQRFLYRLRAWANWHNNEQVLWHQPGEYWCLGSGDKPATGCEAGRRRQLIALYPDVKITHVTRDMGFYGKRNVAKPGSIEFANAAGRWRIIVSARGRIRLCKPEREPCFERTGI</sequence>
<comment type="caution">
    <text evidence="3">The sequence shown here is derived from an EMBL/GenBank/DDBJ whole genome shotgun (WGS) entry which is preliminary data.</text>
</comment>
<keyword evidence="2" id="KW-1133">Transmembrane helix</keyword>
<organism evidence="3 4">
    <name type="scientific">[Pantoea] beijingensis</name>
    <dbReference type="NCBI Taxonomy" id="1324864"/>
    <lineage>
        <taxon>Bacteria</taxon>
        <taxon>Pseudomonadati</taxon>
        <taxon>Pseudomonadota</taxon>
        <taxon>Gammaproteobacteria</taxon>
        <taxon>Enterobacterales</taxon>
        <taxon>Erwiniaceae</taxon>
        <taxon>Erwinia</taxon>
    </lineage>
</organism>